<proteinExistence type="predicted"/>
<dbReference type="Gene3D" id="2.20.110.10">
    <property type="entry name" value="Histone H3 K4-specific methyltransferase SET7/9 N-terminal domain"/>
    <property type="match status" value="1"/>
</dbReference>
<reference evidence="2" key="3">
    <citation type="submission" date="2025-09" db="UniProtKB">
        <authorList>
            <consortium name="Ensembl"/>
        </authorList>
    </citation>
    <scope>IDENTIFICATION</scope>
</reference>
<dbReference type="OrthoDB" id="48314at2759"/>
<keyword evidence="1" id="KW-0677">Repeat</keyword>
<sequence>LGGRGGAVGWTGSCSPVGLGFESHYRHGEGVYRWPGGSRFVGKFYLNEREGYGTQYFSDGTVFQVKAVLNVCLDAHFWPRDL</sequence>
<keyword evidence="3" id="KW-1185">Reference proteome</keyword>
<dbReference type="Pfam" id="PF02493">
    <property type="entry name" value="MORN"/>
    <property type="match status" value="2"/>
</dbReference>
<reference evidence="2" key="2">
    <citation type="submission" date="2025-08" db="UniProtKB">
        <authorList>
            <consortium name="Ensembl"/>
        </authorList>
    </citation>
    <scope>IDENTIFICATION</scope>
</reference>
<dbReference type="InterPro" id="IPR003409">
    <property type="entry name" value="MORN"/>
</dbReference>
<evidence type="ECO:0008006" key="4">
    <source>
        <dbReference type="Google" id="ProtNLM"/>
    </source>
</evidence>
<dbReference type="Proteomes" id="UP000694397">
    <property type="component" value="Chromosome 9"/>
</dbReference>
<evidence type="ECO:0000313" key="2">
    <source>
        <dbReference type="Ensembl" id="ENSSFOP00015072398.1"/>
    </source>
</evidence>
<reference evidence="2 3" key="1">
    <citation type="submission" date="2019-04" db="EMBL/GenBank/DDBJ databases">
        <authorList>
            <consortium name="Wellcome Sanger Institute Data Sharing"/>
        </authorList>
    </citation>
    <scope>NUCLEOTIDE SEQUENCE [LARGE SCALE GENOMIC DNA]</scope>
</reference>
<accession>A0A8C9WEP5</accession>
<evidence type="ECO:0000313" key="3">
    <source>
        <dbReference type="Proteomes" id="UP000694397"/>
    </source>
</evidence>
<dbReference type="SUPFAM" id="SSF82185">
    <property type="entry name" value="Histone H3 K4-specific methyltransferase SET7/9 N-terminal domain"/>
    <property type="match status" value="1"/>
</dbReference>
<evidence type="ECO:0000256" key="1">
    <source>
        <dbReference type="ARBA" id="ARBA00022737"/>
    </source>
</evidence>
<dbReference type="AlphaFoldDB" id="A0A8C9WEP5"/>
<dbReference type="PANTHER" id="PTHR15897">
    <property type="entry name" value="ANKYRIN REPEAT AND MYND DOMAIN PROTEIN 1"/>
    <property type="match status" value="1"/>
</dbReference>
<dbReference type="InterPro" id="IPR053064">
    <property type="entry name" value="Ankyrin-MYND_domain-protein"/>
</dbReference>
<dbReference type="PANTHER" id="PTHR15897:SF2">
    <property type="entry name" value="ANKYRIN REPEAT AND MYND DOMAIN-CONTAINING PROTEIN 1"/>
    <property type="match status" value="1"/>
</dbReference>
<organism evidence="2 3">
    <name type="scientific">Scleropages formosus</name>
    <name type="common">Asian bonytongue</name>
    <name type="synonym">Osteoglossum formosum</name>
    <dbReference type="NCBI Taxonomy" id="113540"/>
    <lineage>
        <taxon>Eukaryota</taxon>
        <taxon>Metazoa</taxon>
        <taxon>Chordata</taxon>
        <taxon>Craniata</taxon>
        <taxon>Vertebrata</taxon>
        <taxon>Euteleostomi</taxon>
        <taxon>Actinopterygii</taxon>
        <taxon>Neopterygii</taxon>
        <taxon>Teleostei</taxon>
        <taxon>Osteoglossocephala</taxon>
        <taxon>Osteoglossomorpha</taxon>
        <taxon>Osteoglossiformes</taxon>
        <taxon>Osteoglossidae</taxon>
        <taxon>Scleropages</taxon>
    </lineage>
</organism>
<dbReference type="Ensembl" id="ENSSFOT00015060477.1">
    <property type="protein sequence ID" value="ENSSFOP00015072398.1"/>
    <property type="gene ID" value="ENSSFOG00015026769.1"/>
</dbReference>
<name>A0A8C9WEP5_SCLFO</name>
<protein>
    <recommendedName>
        <fullName evidence="4">MORN repeat-containing protein 2-like</fullName>
    </recommendedName>
</protein>
<dbReference type="GeneTree" id="ENSGT01030000237932"/>